<proteinExistence type="inferred from homology"/>
<evidence type="ECO:0000313" key="6">
    <source>
        <dbReference type="EMBL" id="CAD8787961.1"/>
    </source>
</evidence>
<keyword evidence="4 5" id="KW-0067">ATP-binding</keyword>
<keyword evidence="3 5" id="KW-0418">Kinase</keyword>
<feature type="binding site" evidence="5">
    <location>
        <begin position="218"/>
        <end position="222"/>
    </location>
    <ligand>
        <name>ATP</name>
        <dbReference type="ChEBI" id="CHEBI:30616"/>
    </ligand>
</feature>
<dbReference type="CDD" id="cd24010">
    <property type="entry name" value="ASKHA_NBD_AcK_PK"/>
    <property type="match status" value="1"/>
</dbReference>
<dbReference type="PROSITE" id="PS01075">
    <property type="entry name" value="ACETATE_KINASE_1"/>
    <property type="match status" value="1"/>
</dbReference>
<evidence type="ECO:0000256" key="2">
    <source>
        <dbReference type="ARBA" id="ARBA00022741"/>
    </source>
</evidence>
<dbReference type="PANTHER" id="PTHR21060">
    <property type="entry name" value="ACETATE KINASE"/>
    <property type="match status" value="1"/>
</dbReference>
<dbReference type="GO" id="GO:0006085">
    <property type="term" value="P:acetyl-CoA biosynthetic process"/>
    <property type="evidence" value="ECO:0007669"/>
    <property type="project" value="UniProtKB-UniRule"/>
</dbReference>
<dbReference type="GO" id="GO:0005524">
    <property type="term" value="F:ATP binding"/>
    <property type="evidence" value="ECO:0007669"/>
    <property type="project" value="UniProtKB-KW"/>
</dbReference>
<feature type="binding site" evidence="5">
    <location>
        <position position="397"/>
    </location>
    <ligand>
        <name>Mg(2+)</name>
        <dbReference type="ChEBI" id="CHEBI:18420"/>
    </ligand>
</feature>
<dbReference type="GO" id="GO:0008776">
    <property type="term" value="F:acetate kinase activity"/>
    <property type="evidence" value="ECO:0007669"/>
    <property type="project" value="UniProtKB-UniRule"/>
</dbReference>
<feature type="binding site" evidence="5">
    <location>
        <begin position="292"/>
        <end position="294"/>
    </location>
    <ligand>
        <name>ATP</name>
        <dbReference type="ChEBI" id="CHEBI:30616"/>
    </ligand>
</feature>
<comment type="pathway">
    <text evidence="5">Metabolic intermediate biosynthesis; acetyl-CoA biosynthesis; acetyl-CoA from acetate: step 1/2.</text>
</comment>
<dbReference type="InterPro" id="IPR023865">
    <property type="entry name" value="Aliphatic_acid_kinase_CS"/>
</dbReference>
<dbReference type="SUPFAM" id="SSF53067">
    <property type="entry name" value="Actin-like ATPase domain"/>
    <property type="match status" value="2"/>
</dbReference>
<dbReference type="EMBL" id="HBFM01029700">
    <property type="protein sequence ID" value="CAD8787961.1"/>
    <property type="molecule type" value="Transcribed_RNA"/>
</dbReference>
<dbReference type="InterPro" id="IPR000890">
    <property type="entry name" value="Aliphatic_acid_kin_short-chain"/>
</dbReference>
<dbReference type="InterPro" id="IPR004372">
    <property type="entry name" value="Ac/propionate_kinase"/>
</dbReference>
<dbReference type="Gene3D" id="3.30.420.40">
    <property type="match status" value="2"/>
</dbReference>
<feature type="active site" description="Proton donor/acceptor" evidence="5">
    <location>
        <position position="158"/>
    </location>
</feature>
<feature type="binding site" evidence="5">
    <location>
        <begin position="341"/>
        <end position="345"/>
    </location>
    <ligand>
        <name>ATP</name>
        <dbReference type="ChEBI" id="CHEBI:30616"/>
    </ligand>
</feature>
<dbReference type="GO" id="GO:0000287">
    <property type="term" value="F:magnesium ion binding"/>
    <property type="evidence" value="ECO:0007669"/>
    <property type="project" value="UniProtKB-UniRule"/>
</dbReference>
<keyword evidence="5" id="KW-0460">Magnesium</keyword>
<dbReference type="EC" id="2.7.2.1" evidence="5"/>
<feature type="binding site" evidence="5">
    <location>
        <position position="102"/>
    </location>
    <ligand>
        <name>substrate</name>
    </ligand>
</feature>
<evidence type="ECO:0000256" key="1">
    <source>
        <dbReference type="ARBA" id="ARBA00022679"/>
    </source>
</evidence>
<protein>
    <recommendedName>
        <fullName evidence="5">Probable acetate kinase</fullName>
        <ecNumber evidence="5">2.7.2.1</ecNumber>
    </recommendedName>
    <alternativeName>
        <fullName evidence="5">Acetokinase</fullName>
    </alternativeName>
</protein>
<feature type="binding site" evidence="5">
    <location>
        <position position="23"/>
    </location>
    <ligand>
        <name>ATP</name>
        <dbReference type="ChEBI" id="CHEBI:30616"/>
    </ligand>
</feature>
<name>A0A7S0VF08_9CHLO</name>
<dbReference type="Pfam" id="PF00871">
    <property type="entry name" value="Acetate_kinase"/>
    <property type="match status" value="1"/>
</dbReference>
<dbReference type="GO" id="GO:0006083">
    <property type="term" value="P:acetate metabolic process"/>
    <property type="evidence" value="ECO:0007669"/>
    <property type="project" value="TreeGrafter"/>
</dbReference>
<dbReference type="PIRSF" id="PIRSF000722">
    <property type="entry name" value="Acetate_prop_kin"/>
    <property type="match status" value="1"/>
</dbReference>
<dbReference type="HAMAP" id="MF_00020">
    <property type="entry name" value="Acetate_kinase"/>
    <property type="match status" value="1"/>
</dbReference>
<dbReference type="InterPro" id="IPR043129">
    <property type="entry name" value="ATPase_NBD"/>
</dbReference>
<dbReference type="PANTHER" id="PTHR21060:SF15">
    <property type="entry name" value="ACETATE KINASE-RELATED"/>
    <property type="match status" value="1"/>
</dbReference>
<evidence type="ECO:0000256" key="5">
    <source>
        <dbReference type="HAMAP-Rule" id="MF_03131"/>
    </source>
</evidence>
<evidence type="ECO:0000256" key="4">
    <source>
        <dbReference type="ARBA" id="ARBA00022840"/>
    </source>
</evidence>
<keyword evidence="5" id="KW-0479">Metal-binding</keyword>
<reference evidence="6" key="1">
    <citation type="submission" date="2021-01" db="EMBL/GenBank/DDBJ databases">
        <authorList>
            <person name="Corre E."/>
            <person name="Pelletier E."/>
            <person name="Niang G."/>
            <person name="Scheremetjew M."/>
            <person name="Finn R."/>
            <person name="Kale V."/>
            <person name="Holt S."/>
            <person name="Cochrane G."/>
            <person name="Meng A."/>
            <person name="Brown T."/>
            <person name="Cohen L."/>
        </authorList>
    </citation>
    <scope>NUCLEOTIDE SEQUENCE</scope>
    <source>
        <strain evidence="6">SAG 63-3</strain>
    </source>
</reference>
<comment type="catalytic activity">
    <reaction evidence="5">
        <text>acetate + ATP = acetyl phosphate + ADP</text>
        <dbReference type="Rhea" id="RHEA:11352"/>
        <dbReference type="ChEBI" id="CHEBI:22191"/>
        <dbReference type="ChEBI" id="CHEBI:30089"/>
        <dbReference type="ChEBI" id="CHEBI:30616"/>
        <dbReference type="ChEBI" id="CHEBI:456216"/>
        <dbReference type="EC" id="2.7.2.1"/>
    </reaction>
</comment>
<keyword evidence="1 5" id="KW-0808">Transferase</keyword>
<dbReference type="PRINTS" id="PR00471">
    <property type="entry name" value="ACETATEKNASE"/>
</dbReference>
<dbReference type="AlphaFoldDB" id="A0A7S0VF08"/>
<comment type="cofactor">
    <cofactor evidence="5">
        <name>Mg(2+)</name>
        <dbReference type="ChEBI" id="CHEBI:18420"/>
    </cofactor>
</comment>
<dbReference type="UniPathway" id="UPA00340">
    <property type="reaction ID" value="UER00458"/>
</dbReference>
<feature type="site" description="Transition state stabilizer" evidence="5">
    <location>
        <position position="251"/>
    </location>
</feature>
<sequence length="412" mass="43795">MSGIVKQLGSKVLVLNAGSSSLKFKVFSADPLKPFIGGGFDRIGDVANSTLIAKGTSEGKEQKWSLPIPVKDHVQALDNILGFLKQHVSSNFDKEVKAVGHRIVHGLDVSEPVLLNESMVEKIRVAAALAPLHNPPGLQGIEAAKQIFGTVPNVGVFDTAYHQTMPAHAFMYGLPYNLYEEHKIRRYGFHGTSHKYLVQETAKMLGKNPKDLNCITCHLGSGSSIAAIKNGQSVDTTMGLTPLAGLIMGTRTGDIDPALVLHLQNSLKLSAKETDTLLNKKSGLLGIAGHNDLRVIIDMAAAGDARGKLGLDMFVYQVRKYIGAYTAALHGNVDAVVFSAGIGENSSIIRGLIADGMQNAFNFELDDAANKAAVGGKAGIISVAGSRVKAVVVPTDEELSIAQQTVEVVEKL</sequence>
<dbReference type="NCBIfam" id="TIGR00016">
    <property type="entry name" value="ackA"/>
    <property type="match status" value="1"/>
</dbReference>
<feature type="binding site" evidence="5">
    <location>
        <position position="16"/>
    </location>
    <ligand>
        <name>Mg(2+)</name>
        <dbReference type="ChEBI" id="CHEBI:18420"/>
    </ligand>
</feature>
<evidence type="ECO:0000256" key="3">
    <source>
        <dbReference type="ARBA" id="ARBA00022777"/>
    </source>
</evidence>
<keyword evidence="2 5" id="KW-0547">Nucleotide-binding</keyword>
<gene>
    <name evidence="6" type="ORF">PPAR00522_LOCUS19293</name>
</gene>
<feature type="site" description="Transition state stabilizer" evidence="5">
    <location>
        <position position="190"/>
    </location>
</feature>
<accession>A0A7S0VF08</accession>
<organism evidence="6">
    <name type="scientific">Polytomella parva</name>
    <dbReference type="NCBI Taxonomy" id="51329"/>
    <lineage>
        <taxon>Eukaryota</taxon>
        <taxon>Viridiplantae</taxon>
        <taxon>Chlorophyta</taxon>
        <taxon>core chlorophytes</taxon>
        <taxon>Chlorophyceae</taxon>
        <taxon>CS clade</taxon>
        <taxon>Chlamydomonadales</taxon>
        <taxon>Chlamydomonadaceae</taxon>
        <taxon>Polytomella</taxon>
    </lineage>
</organism>
<comment type="similarity">
    <text evidence="5">Belongs to the acetokinase family.</text>
</comment>